<protein>
    <submittedName>
        <fullName evidence="1">Uncharacterized protein</fullName>
    </submittedName>
</protein>
<dbReference type="Proteomes" id="UP000275078">
    <property type="component" value="Unassembled WGS sequence"/>
</dbReference>
<name>A0A3N4HP07_ASCIM</name>
<dbReference type="EMBL" id="ML119763">
    <property type="protein sequence ID" value="RPA75469.1"/>
    <property type="molecule type" value="Genomic_DNA"/>
</dbReference>
<sequence length="76" mass="8325">MLHASAVTSLCTSIIRVAHHTFMTSSCTCNPLHLGPPSSTIPRLKPPSSSWYLQLLPNKFKSPPHPSKPQQRSTSC</sequence>
<gene>
    <name evidence="1" type="ORF">BJ508DRAFT_19502</name>
</gene>
<keyword evidence="2" id="KW-1185">Reference proteome</keyword>
<reference evidence="1 2" key="1">
    <citation type="journal article" date="2018" name="Nat. Ecol. Evol.">
        <title>Pezizomycetes genomes reveal the molecular basis of ectomycorrhizal truffle lifestyle.</title>
        <authorList>
            <person name="Murat C."/>
            <person name="Payen T."/>
            <person name="Noel B."/>
            <person name="Kuo A."/>
            <person name="Morin E."/>
            <person name="Chen J."/>
            <person name="Kohler A."/>
            <person name="Krizsan K."/>
            <person name="Balestrini R."/>
            <person name="Da Silva C."/>
            <person name="Montanini B."/>
            <person name="Hainaut M."/>
            <person name="Levati E."/>
            <person name="Barry K.W."/>
            <person name="Belfiori B."/>
            <person name="Cichocki N."/>
            <person name="Clum A."/>
            <person name="Dockter R.B."/>
            <person name="Fauchery L."/>
            <person name="Guy J."/>
            <person name="Iotti M."/>
            <person name="Le Tacon F."/>
            <person name="Lindquist E.A."/>
            <person name="Lipzen A."/>
            <person name="Malagnac F."/>
            <person name="Mello A."/>
            <person name="Molinier V."/>
            <person name="Miyauchi S."/>
            <person name="Poulain J."/>
            <person name="Riccioni C."/>
            <person name="Rubini A."/>
            <person name="Sitrit Y."/>
            <person name="Splivallo R."/>
            <person name="Traeger S."/>
            <person name="Wang M."/>
            <person name="Zifcakova L."/>
            <person name="Wipf D."/>
            <person name="Zambonelli A."/>
            <person name="Paolocci F."/>
            <person name="Nowrousian M."/>
            <person name="Ottonello S."/>
            <person name="Baldrian P."/>
            <person name="Spatafora J.W."/>
            <person name="Henrissat B."/>
            <person name="Nagy L.G."/>
            <person name="Aury J.M."/>
            <person name="Wincker P."/>
            <person name="Grigoriev I.V."/>
            <person name="Bonfante P."/>
            <person name="Martin F.M."/>
        </authorList>
    </citation>
    <scope>NUCLEOTIDE SEQUENCE [LARGE SCALE GENOMIC DNA]</scope>
    <source>
        <strain evidence="1 2">RN42</strain>
    </source>
</reference>
<evidence type="ECO:0000313" key="2">
    <source>
        <dbReference type="Proteomes" id="UP000275078"/>
    </source>
</evidence>
<accession>A0A3N4HP07</accession>
<evidence type="ECO:0000313" key="1">
    <source>
        <dbReference type="EMBL" id="RPA75469.1"/>
    </source>
</evidence>
<organism evidence="1 2">
    <name type="scientific">Ascobolus immersus RN42</name>
    <dbReference type="NCBI Taxonomy" id="1160509"/>
    <lineage>
        <taxon>Eukaryota</taxon>
        <taxon>Fungi</taxon>
        <taxon>Dikarya</taxon>
        <taxon>Ascomycota</taxon>
        <taxon>Pezizomycotina</taxon>
        <taxon>Pezizomycetes</taxon>
        <taxon>Pezizales</taxon>
        <taxon>Ascobolaceae</taxon>
        <taxon>Ascobolus</taxon>
    </lineage>
</organism>
<dbReference type="AlphaFoldDB" id="A0A3N4HP07"/>
<proteinExistence type="predicted"/>